<gene>
    <name evidence="2" type="ORF">E3U55_02150</name>
</gene>
<dbReference type="Proteomes" id="UP000297975">
    <property type="component" value="Unassembled WGS sequence"/>
</dbReference>
<dbReference type="EMBL" id="SOPW01000002">
    <property type="protein sequence ID" value="TFB24325.1"/>
    <property type="molecule type" value="Genomic_DNA"/>
</dbReference>
<feature type="chain" id="PRO_5021315266" description="Lipoprotein" evidence="1">
    <location>
        <begin position="25"/>
        <end position="171"/>
    </location>
</feature>
<keyword evidence="1" id="KW-0732">Signal</keyword>
<evidence type="ECO:0000313" key="2">
    <source>
        <dbReference type="EMBL" id="TFB24325.1"/>
    </source>
</evidence>
<name>A0A4Y8IRL7_9BACI</name>
<protein>
    <recommendedName>
        <fullName evidence="4">Lipoprotein</fullName>
    </recommendedName>
</protein>
<reference evidence="2 3" key="1">
    <citation type="submission" date="2019-03" db="EMBL/GenBank/DDBJ databases">
        <authorList>
            <person name="He R.-H."/>
        </authorList>
    </citation>
    <scope>NUCLEOTIDE SEQUENCE [LARGE SCALE GENOMIC DNA]</scope>
    <source>
        <strain evidence="3">SH 714</strain>
    </source>
</reference>
<dbReference type="PROSITE" id="PS51257">
    <property type="entry name" value="PROKAR_LIPOPROTEIN"/>
    <property type="match status" value="1"/>
</dbReference>
<organism evidence="2 3">
    <name type="scientific">Filobacillus milosensis</name>
    <dbReference type="NCBI Taxonomy" id="94137"/>
    <lineage>
        <taxon>Bacteria</taxon>
        <taxon>Bacillati</taxon>
        <taxon>Bacillota</taxon>
        <taxon>Bacilli</taxon>
        <taxon>Bacillales</taxon>
        <taxon>Bacillaceae</taxon>
        <taxon>Filobacillus</taxon>
    </lineage>
</organism>
<dbReference type="RefSeq" id="WP_134338683.1">
    <property type="nucleotide sequence ID" value="NZ_SOPW01000002.1"/>
</dbReference>
<proteinExistence type="predicted"/>
<feature type="signal peptide" evidence="1">
    <location>
        <begin position="1"/>
        <end position="24"/>
    </location>
</feature>
<comment type="caution">
    <text evidence="2">The sequence shown here is derived from an EMBL/GenBank/DDBJ whole genome shotgun (WGS) entry which is preliminary data.</text>
</comment>
<evidence type="ECO:0008006" key="4">
    <source>
        <dbReference type="Google" id="ProtNLM"/>
    </source>
</evidence>
<sequence>MIKISTRVIVFTLFLCVVVGCSNQQNNTYTQETHNISKIEEGEVTSYEDVFVASDVKEDLNGDGEKERIILRISPAPVLISENPKQYGWDDSHIWQLLVEDHEGNTYPLFDDSVQFSGQMYIVSKENNEKAIIFELNGTSLKLIEYRFNTKGYFEKEIMYKNRPIIHKSSI</sequence>
<evidence type="ECO:0000256" key="1">
    <source>
        <dbReference type="SAM" id="SignalP"/>
    </source>
</evidence>
<accession>A0A4Y8IRL7</accession>
<keyword evidence="3" id="KW-1185">Reference proteome</keyword>
<dbReference type="OrthoDB" id="2067411at2"/>
<evidence type="ECO:0000313" key="3">
    <source>
        <dbReference type="Proteomes" id="UP000297975"/>
    </source>
</evidence>
<dbReference type="AlphaFoldDB" id="A0A4Y8IRL7"/>